<feature type="domain" description="Carbohydrate kinase FGGY N-terminal" evidence="5">
    <location>
        <begin position="144"/>
        <end position="303"/>
    </location>
</feature>
<comment type="catalytic activity">
    <reaction evidence="4">
        <text>D-xylulose + ATP = D-xylulose 5-phosphate + ADP + H(+)</text>
        <dbReference type="Rhea" id="RHEA:10964"/>
        <dbReference type="ChEBI" id="CHEBI:15378"/>
        <dbReference type="ChEBI" id="CHEBI:17140"/>
        <dbReference type="ChEBI" id="CHEBI:30616"/>
        <dbReference type="ChEBI" id="CHEBI:57737"/>
        <dbReference type="ChEBI" id="CHEBI:456216"/>
        <dbReference type="EC" id="2.7.1.17"/>
    </reaction>
</comment>
<evidence type="ECO:0000259" key="5">
    <source>
        <dbReference type="Pfam" id="PF00370"/>
    </source>
</evidence>
<dbReference type="GO" id="GO:0042732">
    <property type="term" value="P:D-xylose metabolic process"/>
    <property type="evidence" value="ECO:0007669"/>
    <property type="project" value="UniProtKB-UniRule"/>
</dbReference>
<proteinExistence type="inferred from homology"/>
<dbReference type="GO" id="GO:0005997">
    <property type="term" value="P:xylulose metabolic process"/>
    <property type="evidence" value="ECO:0007669"/>
    <property type="project" value="TreeGrafter"/>
</dbReference>
<feature type="domain" description="Carbohydrate kinase FGGY C-terminal" evidence="6">
    <location>
        <begin position="316"/>
        <end position="502"/>
    </location>
</feature>
<evidence type="ECO:0000313" key="7">
    <source>
        <dbReference type="EMBL" id="POM76001.1"/>
    </source>
</evidence>
<accession>A0A2P4YDY4</accession>
<gene>
    <name evidence="7" type="ORF">PHPALM_6812</name>
</gene>
<dbReference type="Gene3D" id="3.30.420.40">
    <property type="match status" value="2"/>
</dbReference>
<dbReference type="EMBL" id="NCKW01003572">
    <property type="protein sequence ID" value="POM76001.1"/>
    <property type="molecule type" value="Genomic_DNA"/>
</dbReference>
<evidence type="ECO:0000256" key="4">
    <source>
        <dbReference type="RuleBase" id="RU367058"/>
    </source>
</evidence>
<dbReference type="SUPFAM" id="SSF53067">
    <property type="entry name" value="Actin-like ATPase domain"/>
    <property type="match status" value="2"/>
</dbReference>
<dbReference type="GO" id="GO:0004856">
    <property type="term" value="F:D-xylulokinase activity"/>
    <property type="evidence" value="ECO:0007669"/>
    <property type="project" value="UniProtKB-UniRule"/>
</dbReference>
<dbReference type="EC" id="2.7.1.17" evidence="4"/>
<name>A0A2P4YDY4_9STRA</name>
<organism evidence="7 8">
    <name type="scientific">Phytophthora palmivora</name>
    <dbReference type="NCBI Taxonomy" id="4796"/>
    <lineage>
        <taxon>Eukaryota</taxon>
        <taxon>Sar</taxon>
        <taxon>Stramenopiles</taxon>
        <taxon>Oomycota</taxon>
        <taxon>Peronosporomycetes</taxon>
        <taxon>Peronosporales</taxon>
        <taxon>Peronosporaceae</taxon>
        <taxon>Phytophthora</taxon>
    </lineage>
</organism>
<keyword evidence="2 4" id="KW-0808">Transferase</keyword>
<dbReference type="AlphaFoldDB" id="A0A2P4YDY4"/>
<dbReference type="InterPro" id="IPR018484">
    <property type="entry name" value="FGGY_N"/>
</dbReference>
<keyword evidence="4" id="KW-0547">Nucleotide-binding</keyword>
<dbReference type="Pfam" id="PF00370">
    <property type="entry name" value="FGGY_N"/>
    <property type="match status" value="1"/>
</dbReference>
<sequence length="559" mass="60113">MTLPVPDNALFLGLDCSTQSMSAVVVDACGQVVYESSFRFDERFPHYGTDNGVLRPKENEVVIPSLMFVEALDATMDDLAKSPVDVTKIRSVCGSAQQHASVYWSKDFSLHAWLDTAAESGTISMVEAMNKQQVSAFCLPNGPSWMDSSTTRYCAELENAVGGPDRVAEISGSRAYERFTGNQIAKRIDEDPAFLEKCGRIALVSSMLTSLLYGDYTPIDDSDGSGMNLLDVRERIWSPELVKATSKYCSSANASEKLVAALGSQVSRAYSSVGAIHLYFQKKYGFAADCKVIPFSGDNPCTLAGIGLSQAGDIGVSLGTSTTLFATVPTEAARFSGKEGHFFCNPIDPSTVMAMICFKNGSLTRQEVRNRRAGASWEKFEELMLASAAGNRGATAFYYQDPEITPSTLKAGVIGFDANGARTDISLAAPEVEVRAVVESQFLSLRLHAERLGVIKPRRLIVVGGASANKCMLQVLANVFNAPVYRLTCASNSAALGGAFRARHGYACAGSESGYVPFDVSNSLDFSLSATPVDEDAKVYSNEIPRFESLESQAVTLLS</sequence>
<keyword evidence="4" id="KW-0859">Xylose metabolism</keyword>
<keyword evidence="3 4" id="KW-0418">Kinase</keyword>
<dbReference type="InterPro" id="IPR042024">
    <property type="entry name" value="D-XK_euk"/>
</dbReference>
<comment type="similarity">
    <text evidence="1 4">Belongs to the FGGY kinase family.</text>
</comment>
<evidence type="ECO:0000259" key="6">
    <source>
        <dbReference type="Pfam" id="PF02782"/>
    </source>
</evidence>
<dbReference type="CDD" id="cd07776">
    <property type="entry name" value="ASKHA_NBD_FGGY_SpXK-like"/>
    <property type="match status" value="1"/>
</dbReference>
<keyword evidence="4" id="KW-0067">ATP-binding</keyword>
<dbReference type="PANTHER" id="PTHR10196:SF57">
    <property type="entry name" value="XYLULOSE KINASE"/>
    <property type="match status" value="1"/>
</dbReference>
<keyword evidence="4" id="KW-0119">Carbohydrate metabolism</keyword>
<dbReference type="Proteomes" id="UP000237271">
    <property type="component" value="Unassembled WGS sequence"/>
</dbReference>
<evidence type="ECO:0000256" key="1">
    <source>
        <dbReference type="ARBA" id="ARBA00009156"/>
    </source>
</evidence>
<dbReference type="OrthoDB" id="1728974at2759"/>
<reference evidence="7 8" key="1">
    <citation type="journal article" date="2017" name="Genome Biol. Evol.">
        <title>Phytophthora megakarya and P. palmivora, closely related causal agents of cacao black pod rot, underwent increases in genome sizes and gene numbers by different mechanisms.</title>
        <authorList>
            <person name="Ali S.S."/>
            <person name="Shao J."/>
            <person name="Lary D.J."/>
            <person name="Kronmiller B."/>
            <person name="Shen D."/>
            <person name="Strem M.D."/>
            <person name="Amoako-Attah I."/>
            <person name="Akrofi A.Y."/>
            <person name="Begoude B.A."/>
            <person name="Ten Hoopen G.M."/>
            <person name="Coulibaly K."/>
            <person name="Kebe B.I."/>
            <person name="Melnick R.L."/>
            <person name="Guiltinan M.J."/>
            <person name="Tyler B.M."/>
            <person name="Meinhardt L.W."/>
            <person name="Bailey B.A."/>
        </authorList>
    </citation>
    <scope>NUCLEOTIDE SEQUENCE [LARGE SCALE GENOMIC DNA]</scope>
    <source>
        <strain evidence="8">sbr112.9</strain>
    </source>
</reference>
<protein>
    <recommendedName>
        <fullName evidence="4">Xylulose kinase</fullName>
        <ecNumber evidence="4">2.7.1.17</ecNumber>
    </recommendedName>
</protein>
<dbReference type="PANTHER" id="PTHR10196">
    <property type="entry name" value="SUGAR KINASE"/>
    <property type="match status" value="1"/>
</dbReference>
<evidence type="ECO:0000256" key="2">
    <source>
        <dbReference type="ARBA" id="ARBA00022679"/>
    </source>
</evidence>
<keyword evidence="8" id="KW-1185">Reference proteome</keyword>
<dbReference type="Pfam" id="PF02782">
    <property type="entry name" value="FGGY_C"/>
    <property type="match status" value="1"/>
</dbReference>
<comment type="caution">
    <text evidence="7">The sequence shown here is derived from an EMBL/GenBank/DDBJ whole genome shotgun (WGS) entry which is preliminary data.</text>
</comment>
<dbReference type="InterPro" id="IPR043129">
    <property type="entry name" value="ATPase_NBD"/>
</dbReference>
<dbReference type="InterPro" id="IPR018485">
    <property type="entry name" value="FGGY_C"/>
</dbReference>
<evidence type="ECO:0000313" key="8">
    <source>
        <dbReference type="Proteomes" id="UP000237271"/>
    </source>
</evidence>
<dbReference type="GO" id="GO:0005524">
    <property type="term" value="F:ATP binding"/>
    <property type="evidence" value="ECO:0007669"/>
    <property type="project" value="UniProtKB-KW"/>
</dbReference>
<evidence type="ECO:0000256" key="3">
    <source>
        <dbReference type="ARBA" id="ARBA00022777"/>
    </source>
</evidence>
<dbReference type="GO" id="GO:0005829">
    <property type="term" value="C:cytosol"/>
    <property type="evidence" value="ECO:0007669"/>
    <property type="project" value="TreeGrafter"/>
</dbReference>